<dbReference type="EMBL" id="CP035758">
    <property type="protein sequence ID" value="QBD80752.1"/>
    <property type="molecule type" value="Genomic_DNA"/>
</dbReference>
<sequence>MPAKNTKSELMKEKQANTSTQGLAAGKRQRRIRPAILVGCGLLVLLVGLAAIIYPQQRIALGNRVGIMLLEAIGQARNAGGTVGAATLKLPAGFRAEVWASGLTDPRFMAFAQDGTLFVAERGTNSIVALADPQQSGKAVTRRVVVSGLDQPSSVAFYGHMLFVGETSRVSRLTLDDQYHVTKREVVVPNLPTVGAHVTRTVFVGPDSKLYVSIGSSCNVCNEEDAHRASVWVYNLDGSAGRRYVRGLRNAVGLALNPWDKQIWATNNGRDMLGDDVPPETVYALREGGDYGWPVCHAGNIVDPQYGHSDSCHGIVKPLVKIQAHSAPLGLAFYEKGTFPQQYHGLFVALHGSWNRSQLTGYKVVFVPLDGQGNVSAPPQDFITGWLNDSGERRGRPVGLAIASDGALYVSDDAAGLIYRVTYTG</sequence>
<dbReference type="InterPro" id="IPR054539">
    <property type="entry name" value="Beta-prop_PDH"/>
</dbReference>
<name>A0A4P6JZ27_KTERU</name>
<dbReference type="PANTHER" id="PTHR19328">
    <property type="entry name" value="HEDGEHOG-INTERACTING PROTEIN"/>
    <property type="match status" value="1"/>
</dbReference>
<dbReference type="KEGG" id="kbs:EPA93_34205"/>
<dbReference type="PANTHER" id="PTHR19328:SF53">
    <property type="entry name" value="MEMBRANE PROTEIN"/>
    <property type="match status" value="1"/>
</dbReference>
<evidence type="ECO:0000259" key="3">
    <source>
        <dbReference type="Pfam" id="PF22807"/>
    </source>
</evidence>
<dbReference type="AlphaFoldDB" id="A0A4P6JZ27"/>
<keyword evidence="2" id="KW-0472">Membrane</keyword>
<evidence type="ECO:0000313" key="4">
    <source>
        <dbReference type="EMBL" id="QBD80752.1"/>
    </source>
</evidence>
<feature type="domain" description="Pyrroloquinoline quinone-dependent pyranose dehydrogenase beta-propeller" evidence="3">
    <location>
        <begin position="89"/>
        <end position="422"/>
    </location>
</feature>
<evidence type="ECO:0000313" key="5">
    <source>
        <dbReference type="Proteomes" id="UP000290365"/>
    </source>
</evidence>
<organism evidence="4 5">
    <name type="scientific">Ktedonosporobacter rubrisoli</name>
    <dbReference type="NCBI Taxonomy" id="2509675"/>
    <lineage>
        <taxon>Bacteria</taxon>
        <taxon>Bacillati</taxon>
        <taxon>Chloroflexota</taxon>
        <taxon>Ktedonobacteria</taxon>
        <taxon>Ktedonobacterales</taxon>
        <taxon>Ktedonosporobacteraceae</taxon>
        <taxon>Ktedonosporobacter</taxon>
    </lineage>
</organism>
<accession>A0A4P6JZ27</accession>
<dbReference type="InterPro" id="IPR011042">
    <property type="entry name" value="6-blade_b-propeller_TolB-like"/>
</dbReference>
<dbReference type="Proteomes" id="UP000290365">
    <property type="component" value="Chromosome"/>
</dbReference>
<dbReference type="SUPFAM" id="SSF50952">
    <property type="entry name" value="Soluble quinoprotein glucose dehydrogenase"/>
    <property type="match status" value="1"/>
</dbReference>
<dbReference type="OrthoDB" id="9770043at2"/>
<feature type="compositionally biased region" description="Basic and acidic residues" evidence="1">
    <location>
        <begin position="1"/>
        <end position="15"/>
    </location>
</feature>
<evidence type="ECO:0000256" key="1">
    <source>
        <dbReference type="SAM" id="MobiDB-lite"/>
    </source>
</evidence>
<reference evidence="4 5" key="1">
    <citation type="submission" date="2019-01" db="EMBL/GenBank/DDBJ databases">
        <title>Ktedonosporobacter rubrisoli SCAWS-G2.</title>
        <authorList>
            <person name="Huang Y."/>
            <person name="Yan B."/>
        </authorList>
    </citation>
    <scope>NUCLEOTIDE SEQUENCE [LARGE SCALE GENOMIC DNA]</scope>
    <source>
        <strain evidence="4 5">SCAWS-G2</strain>
    </source>
</reference>
<dbReference type="InterPro" id="IPR011041">
    <property type="entry name" value="Quinoprot_gluc/sorb_DH_b-prop"/>
</dbReference>
<dbReference type="Gene3D" id="2.120.10.30">
    <property type="entry name" value="TolB, C-terminal domain"/>
    <property type="match status" value="1"/>
</dbReference>
<evidence type="ECO:0000256" key="2">
    <source>
        <dbReference type="SAM" id="Phobius"/>
    </source>
</evidence>
<keyword evidence="5" id="KW-1185">Reference proteome</keyword>
<gene>
    <name evidence="4" type="ORF">EPA93_34205</name>
</gene>
<protein>
    <submittedName>
        <fullName evidence="4">Sorbosone dehydrogenase family protein</fullName>
    </submittedName>
</protein>
<keyword evidence="2" id="KW-0812">Transmembrane</keyword>
<dbReference type="Pfam" id="PF22807">
    <property type="entry name" value="TrAA12"/>
    <property type="match status" value="1"/>
</dbReference>
<keyword evidence="2" id="KW-1133">Transmembrane helix</keyword>
<proteinExistence type="predicted"/>
<feature type="region of interest" description="Disordered" evidence="1">
    <location>
        <begin position="1"/>
        <end position="25"/>
    </location>
</feature>
<feature type="transmembrane region" description="Helical" evidence="2">
    <location>
        <begin position="35"/>
        <end position="54"/>
    </location>
</feature>